<feature type="transmembrane region" description="Helical" evidence="1">
    <location>
        <begin position="5"/>
        <end position="22"/>
    </location>
</feature>
<dbReference type="AlphaFoldDB" id="A0A0R1W256"/>
<dbReference type="Proteomes" id="UP000051315">
    <property type="component" value="Unassembled WGS sequence"/>
</dbReference>
<evidence type="ECO:0000313" key="2">
    <source>
        <dbReference type="EMBL" id="KRM09459.1"/>
    </source>
</evidence>
<feature type="transmembrane region" description="Helical" evidence="1">
    <location>
        <begin position="28"/>
        <end position="47"/>
    </location>
</feature>
<keyword evidence="1" id="KW-0472">Membrane</keyword>
<keyword evidence="3" id="KW-1185">Reference proteome</keyword>
<dbReference type="RefSeq" id="WP_169790184.1">
    <property type="nucleotide sequence ID" value="NZ_AZFX01000050.1"/>
</dbReference>
<keyword evidence="1" id="KW-0812">Transmembrane</keyword>
<dbReference type="STRING" id="1423735.FC15_GL001674"/>
<protein>
    <submittedName>
        <fullName evidence="2">Uncharacterized protein</fullName>
    </submittedName>
</protein>
<proteinExistence type="predicted"/>
<evidence type="ECO:0000256" key="1">
    <source>
        <dbReference type="SAM" id="Phobius"/>
    </source>
</evidence>
<keyword evidence="1" id="KW-1133">Transmembrane helix</keyword>
<organism evidence="2 3">
    <name type="scientific">Lapidilactobacillus concavus DSM 17758</name>
    <dbReference type="NCBI Taxonomy" id="1423735"/>
    <lineage>
        <taxon>Bacteria</taxon>
        <taxon>Bacillati</taxon>
        <taxon>Bacillota</taxon>
        <taxon>Bacilli</taxon>
        <taxon>Lactobacillales</taxon>
        <taxon>Lactobacillaceae</taxon>
        <taxon>Lapidilactobacillus</taxon>
    </lineage>
</organism>
<dbReference type="PATRIC" id="fig|1423735.3.peg.1738"/>
<name>A0A0R1W256_9LACO</name>
<reference evidence="2 3" key="1">
    <citation type="journal article" date="2015" name="Genome Announc.">
        <title>Expanding the biotechnology potential of lactobacilli through comparative genomics of 213 strains and associated genera.</title>
        <authorList>
            <person name="Sun Z."/>
            <person name="Harris H.M."/>
            <person name="McCann A."/>
            <person name="Guo C."/>
            <person name="Argimon S."/>
            <person name="Zhang W."/>
            <person name="Yang X."/>
            <person name="Jeffery I.B."/>
            <person name="Cooney J.C."/>
            <person name="Kagawa T.F."/>
            <person name="Liu W."/>
            <person name="Song Y."/>
            <person name="Salvetti E."/>
            <person name="Wrobel A."/>
            <person name="Rasinkangas P."/>
            <person name="Parkhill J."/>
            <person name="Rea M.C."/>
            <person name="O'Sullivan O."/>
            <person name="Ritari J."/>
            <person name="Douillard F.P."/>
            <person name="Paul Ross R."/>
            <person name="Yang R."/>
            <person name="Briner A.E."/>
            <person name="Felis G.E."/>
            <person name="de Vos W.M."/>
            <person name="Barrangou R."/>
            <person name="Klaenhammer T.R."/>
            <person name="Caufield P.W."/>
            <person name="Cui Y."/>
            <person name="Zhang H."/>
            <person name="O'Toole P.W."/>
        </authorList>
    </citation>
    <scope>NUCLEOTIDE SEQUENCE [LARGE SCALE GENOMIC DNA]</scope>
    <source>
        <strain evidence="2 3">DSM 17758</strain>
    </source>
</reference>
<gene>
    <name evidence="2" type="ORF">FC15_GL001674</name>
</gene>
<comment type="caution">
    <text evidence="2">The sequence shown here is derived from an EMBL/GenBank/DDBJ whole genome shotgun (WGS) entry which is preliminary data.</text>
</comment>
<accession>A0A0R1W256</accession>
<dbReference type="EMBL" id="AZFX01000050">
    <property type="protein sequence ID" value="KRM09459.1"/>
    <property type="molecule type" value="Genomic_DNA"/>
</dbReference>
<sequence>MNRRSLITGITTLIGFAVGLYLHSIFVYTMVGLAAGYVIVFWVPFFASWSQKRHQK</sequence>
<evidence type="ECO:0000313" key="3">
    <source>
        <dbReference type="Proteomes" id="UP000051315"/>
    </source>
</evidence>